<keyword evidence="1" id="KW-0328">Glycosyltransferase</keyword>
<evidence type="ECO:0000259" key="5">
    <source>
        <dbReference type="Pfam" id="PF04577"/>
    </source>
</evidence>
<evidence type="ECO:0000313" key="8">
    <source>
        <dbReference type="Proteomes" id="UP000789595"/>
    </source>
</evidence>
<feature type="signal peptide" evidence="4">
    <location>
        <begin position="1"/>
        <end position="17"/>
    </location>
</feature>
<dbReference type="GO" id="GO:0016757">
    <property type="term" value="F:glycosyltransferase activity"/>
    <property type="evidence" value="ECO:0007669"/>
    <property type="project" value="UniProtKB-KW"/>
</dbReference>
<evidence type="ECO:0000256" key="4">
    <source>
        <dbReference type="SAM" id="SignalP"/>
    </source>
</evidence>
<sequence>MLRWLLAALLTTGNAWQDPNATAKIVSVPDTCVGVPCGGRGPCNPRFLAAGPNAVIDPSTLWVVTVKRVRRATASDWANMEHFAASTLPAYEELYRQKVKVDKLALPQVMRAPSFLTARGADTDWFRETALSALDALGAEADDSSLVFRDGLGRDKCFRRVVHATYVPRATYLKDPDATRAFIQAASKRHGTTPSAERTVSLILRSVKGGPARRAGPGWSNSQELVAQLQSYLATRHPTWRLEVHTAAHLFAFRQQFRMAQASHVLVGAHGASLTNALFMRDAGAVVEVLNCGHRSNTYRRLATNRGLFYASATPSGKVLKSDCSNDLGRRHVDTRRSLPLSELTPALSEAINAVEARLPSSAEPSCLSLHALEKRFSENSTVARLAKVLASPTVQKMTLKRRQHVMACAAYRAGAAISSNLATGSTDAMHADRRLFLLAASDLEGRPLNYFIDACANALVEAQRAARYLVYLHVSKAAGTSLCKLASRNRCKAPPRFSTLWAPGDGWLRRPFARVDGVGPRAAPTPSPRPVSRAGPTWGNCARGLSVMHESKESVGKGRRARCAAVERSCESRRAIFERNNYELMAIERWADNGGATCSPDIWHATLLRDPLDRIVSHHNHLWSTILRARPRKHEKVRSLPDEYFRGVFQDDGSCIPAKELPYTMAAPHRTGYDWSMVCALSSDYHTRSLLGTSYSPRPYDGETPPLHTHDDMLDKAKRTLLDYAVVLTTDDASEALPIVRHALRWRPWSLNEVLPVRDRQSGRKRMMLKRNLSAVDRSLLMERNRLDIALYGFARSLVRVDALFYAAAAAAGLFREDVRDPKRAFCGGGGELVSSHVVTPDAVGGEEEEGDLEFLEEE</sequence>
<reference evidence="7" key="2">
    <citation type="submission" date="2021-11" db="EMBL/GenBank/DDBJ databases">
        <authorList>
            <consortium name="Genoscope - CEA"/>
            <person name="William W."/>
        </authorList>
    </citation>
    <scope>NUCLEOTIDE SEQUENCE</scope>
</reference>
<evidence type="ECO:0000256" key="3">
    <source>
        <dbReference type="ARBA" id="ARBA00023180"/>
    </source>
</evidence>
<dbReference type="OrthoDB" id="529273at2759"/>
<dbReference type="EMBL" id="CAKKNE010000006">
    <property type="protein sequence ID" value="CAH0378636.1"/>
    <property type="molecule type" value="Genomic_DNA"/>
</dbReference>
<feature type="domain" description="Glycosyltransferase 61 catalytic" evidence="5">
    <location>
        <begin position="177"/>
        <end position="286"/>
    </location>
</feature>
<proteinExistence type="predicted"/>
<evidence type="ECO:0000256" key="2">
    <source>
        <dbReference type="ARBA" id="ARBA00022679"/>
    </source>
</evidence>
<dbReference type="InterPro" id="IPR007657">
    <property type="entry name" value="Glycosyltransferase_61"/>
</dbReference>
<gene>
    <name evidence="6" type="ORF">PCAL00307_LOCUS822</name>
    <name evidence="7" type="ORF">PECAL_6P02310</name>
</gene>
<evidence type="ECO:0000256" key="1">
    <source>
        <dbReference type="ARBA" id="ARBA00022676"/>
    </source>
</evidence>
<keyword evidence="2" id="KW-0808">Transferase</keyword>
<keyword evidence="3" id="KW-0325">Glycoprotein</keyword>
<dbReference type="InterPro" id="IPR027417">
    <property type="entry name" value="P-loop_NTPase"/>
</dbReference>
<organism evidence="6">
    <name type="scientific">Pelagomonas calceolata</name>
    <dbReference type="NCBI Taxonomy" id="35677"/>
    <lineage>
        <taxon>Eukaryota</taxon>
        <taxon>Sar</taxon>
        <taxon>Stramenopiles</taxon>
        <taxon>Ochrophyta</taxon>
        <taxon>Pelagophyceae</taxon>
        <taxon>Pelagomonadales</taxon>
        <taxon>Pelagomonadaceae</taxon>
        <taxon>Pelagomonas</taxon>
    </lineage>
</organism>
<dbReference type="PANTHER" id="PTHR20961">
    <property type="entry name" value="GLYCOSYLTRANSFERASE"/>
    <property type="match status" value="1"/>
</dbReference>
<keyword evidence="4" id="KW-0732">Signal</keyword>
<dbReference type="Proteomes" id="UP000789595">
    <property type="component" value="Unassembled WGS sequence"/>
</dbReference>
<dbReference type="SUPFAM" id="SSF52540">
    <property type="entry name" value="P-loop containing nucleoside triphosphate hydrolases"/>
    <property type="match status" value="1"/>
</dbReference>
<feature type="chain" id="PRO_5036212203" description="Glycosyltransferase 61 catalytic domain-containing protein" evidence="4">
    <location>
        <begin position="18"/>
        <end position="860"/>
    </location>
</feature>
<reference evidence="6" key="1">
    <citation type="submission" date="2021-01" db="EMBL/GenBank/DDBJ databases">
        <authorList>
            <person name="Corre E."/>
            <person name="Pelletier E."/>
            <person name="Niang G."/>
            <person name="Scheremetjew M."/>
            <person name="Finn R."/>
            <person name="Kale V."/>
            <person name="Holt S."/>
            <person name="Cochrane G."/>
            <person name="Meng A."/>
            <person name="Brown T."/>
            <person name="Cohen L."/>
        </authorList>
    </citation>
    <scope>NUCLEOTIDE SEQUENCE</scope>
    <source>
        <strain evidence="6">CCMP1756</strain>
    </source>
</reference>
<dbReference type="Gene3D" id="3.40.50.300">
    <property type="entry name" value="P-loop containing nucleotide triphosphate hydrolases"/>
    <property type="match status" value="1"/>
</dbReference>
<protein>
    <recommendedName>
        <fullName evidence="5">Glycosyltransferase 61 catalytic domain-containing protein</fullName>
    </recommendedName>
</protein>
<dbReference type="Pfam" id="PF04577">
    <property type="entry name" value="Glyco_transf_61"/>
    <property type="match status" value="1"/>
</dbReference>
<accession>A0A7S3ZJN2</accession>
<dbReference type="AlphaFoldDB" id="A0A7S3ZJN2"/>
<evidence type="ECO:0000313" key="6">
    <source>
        <dbReference type="EMBL" id="CAE0685388.1"/>
    </source>
</evidence>
<keyword evidence="8" id="KW-1185">Reference proteome</keyword>
<dbReference type="InterPro" id="IPR049625">
    <property type="entry name" value="Glyco_transf_61_cat"/>
</dbReference>
<name>A0A7S3ZJN2_9STRA</name>
<evidence type="ECO:0000313" key="7">
    <source>
        <dbReference type="EMBL" id="CAH0378636.1"/>
    </source>
</evidence>
<dbReference type="EMBL" id="HBIW01000963">
    <property type="protein sequence ID" value="CAE0685388.1"/>
    <property type="molecule type" value="Transcribed_RNA"/>
</dbReference>